<dbReference type="EMBL" id="MCBQ01010232">
    <property type="protein sequence ID" value="RKF71447.1"/>
    <property type="molecule type" value="Genomic_DNA"/>
</dbReference>
<organism evidence="2 3">
    <name type="scientific">Golovinomyces cichoracearum</name>
    <dbReference type="NCBI Taxonomy" id="62708"/>
    <lineage>
        <taxon>Eukaryota</taxon>
        <taxon>Fungi</taxon>
        <taxon>Dikarya</taxon>
        <taxon>Ascomycota</taxon>
        <taxon>Pezizomycotina</taxon>
        <taxon>Leotiomycetes</taxon>
        <taxon>Erysiphales</taxon>
        <taxon>Erysiphaceae</taxon>
        <taxon>Golovinomyces</taxon>
    </lineage>
</organism>
<feature type="compositionally biased region" description="Polar residues" evidence="1">
    <location>
        <begin position="300"/>
        <end position="337"/>
    </location>
</feature>
<feature type="compositionally biased region" description="Basic residues" evidence="1">
    <location>
        <begin position="221"/>
        <end position="233"/>
    </location>
</feature>
<dbReference type="AlphaFoldDB" id="A0A420IAC1"/>
<sequence>MAPGYRNSTRRHNRSGLVDHDIFEGLPVRQWRRDLVTVDPTAASENNTQQNNIWAVELPYGMPKDSHLLPQHSQDLLRAARSGRIYRCSVPIEEEEADTEINTSEKPEKKDETPQNHGFLAKAWKQVPRHLEGADVDYLAKKRKGLKKAPERLTRSLEPTFAKTTVKKVDTPRIQHVPDMLVPQGQQASENLNSMASYPLSTPENLEAQALLKKIGPVRKKLKPVSRGKKKKIIPPTSTPNDSLTEHSINNQANDGITSESDARSMPTNNDDTEMGEESVGNSDDGEENEQDDELNDLSTSVSNITPTEITGSSTTNNATQISLPAQPEQATTSGSSTKDDSNIFKHNSLEHPTVNSMPLVNNEMTEDNLTSAPVNTRKFVIPKHIEVESKVEIRLEGGISDVEKRGHAMDLDSGGWENNDFKDQVMEKFFEPVSNPTVEILPHTTFEQHKSFPSEHYFKDEFFKDICEEVKHDDTLQPQTQKFTDKDSSDAIDITLQTHQPSLEQNSDLAPII</sequence>
<reference evidence="2 3" key="1">
    <citation type="journal article" date="2018" name="BMC Genomics">
        <title>Comparative genome analyses reveal sequence features reflecting distinct modes of host-adaptation between dicot and monocot powdery mildew.</title>
        <authorList>
            <person name="Wu Y."/>
            <person name="Ma X."/>
            <person name="Pan Z."/>
            <person name="Kale S.D."/>
            <person name="Song Y."/>
            <person name="King H."/>
            <person name="Zhang Q."/>
            <person name="Presley C."/>
            <person name="Deng X."/>
            <person name="Wei C.I."/>
            <person name="Xiao S."/>
        </authorList>
    </citation>
    <scope>NUCLEOTIDE SEQUENCE [LARGE SCALE GENOMIC DNA]</scope>
    <source>
        <strain evidence="2">UMSG3</strain>
    </source>
</reference>
<feature type="region of interest" description="Disordered" evidence="1">
    <location>
        <begin position="221"/>
        <end position="342"/>
    </location>
</feature>
<feature type="compositionally biased region" description="Basic and acidic residues" evidence="1">
    <location>
        <begin position="103"/>
        <end position="114"/>
    </location>
</feature>
<comment type="caution">
    <text evidence="2">The sequence shown here is derived from an EMBL/GenBank/DDBJ whole genome shotgun (WGS) entry which is preliminary data.</text>
</comment>
<protein>
    <submittedName>
        <fullName evidence="2">Putative lyr family protein</fullName>
    </submittedName>
</protein>
<evidence type="ECO:0000313" key="2">
    <source>
        <dbReference type="EMBL" id="RKF71447.1"/>
    </source>
</evidence>
<dbReference type="STRING" id="62708.A0A420IAC1"/>
<name>A0A420IAC1_9PEZI</name>
<gene>
    <name evidence="2" type="ORF">GcM3_102005</name>
</gene>
<dbReference type="Proteomes" id="UP000283383">
    <property type="component" value="Unassembled WGS sequence"/>
</dbReference>
<keyword evidence="3" id="KW-1185">Reference proteome</keyword>
<feature type="compositionally biased region" description="Polar residues" evidence="1">
    <location>
        <begin position="239"/>
        <end position="270"/>
    </location>
</feature>
<evidence type="ECO:0000313" key="3">
    <source>
        <dbReference type="Proteomes" id="UP000283383"/>
    </source>
</evidence>
<proteinExistence type="predicted"/>
<evidence type="ECO:0000256" key="1">
    <source>
        <dbReference type="SAM" id="MobiDB-lite"/>
    </source>
</evidence>
<feature type="compositionally biased region" description="Acidic residues" evidence="1">
    <location>
        <begin position="284"/>
        <end position="296"/>
    </location>
</feature>
<feature type="region of interest" description="Disordered" evidence="1">
    <location>
        <begin position="95"/>
        <end position="115"/>
    </location>
</feature>
<accession>A0A420IAC1</accession>